<gene>
    <name evidence="3" type="ORF">TWF506_004437</name>
</gene>
<dbReference type="InterPro" id="IPR036770">
    <property type="entry name" value="Ankyrin_rpt-contain_sf"/>
</dbReference>
<feature type="domain" description="Nephrocystin 3-like N-terminal" evidence="2">
    <location>
        <begin position="307"/>
        <end position="478"/>
    </location>
</feature>
<dbReference type="InterPro" id="IPR043136">
    <property type="entry name" value="B30.2/SPRY_sf"/>
</dbReference>
<dbReference type="InterPro" id="IPR002110">
    <property type="entry name" value="Ankyrin_rpt"/>
</dbReference>
<dbReference type="PANTHER" id="PTHR10039">
    <property type="entry name" value="AMELOGENIN"/>
    <property type="match status" value="1"/>
</dbReference>
<dbReference type="Pfam" id="PF24883">
    <property type="entry name" value="NPHP3_N"/>
    <property type="match status" value="1"/>
</dbReference>
<comment type="caution">
    <text evidence="3">The sequence shown here is derived from an EMBL/GenBank/DDBJ whole genome shotgun (WGS) entry which is preliminary data.</text>
</comment>
<reference evidence="3 4" key="1">
    <citation type="submission" date="2019-10" db="EMBL/GenBank/DDBJ databases">
        <authorList>
            <person name="Palmer J.M."/>
        </authorList>
    </citation>
    <scope>NUCLEOTIDE SEQUENCE [LARGE SCALE GENOMIC DNA]</scope>
    <source>
        <strain evidence="3 4">TWF506</strain>
    </source>
</reference>
<dbReference type="Gene3D" id="2.60.120.920">
    <property type="match status" value="1"/>
</dbReference>
<dbReference type="InterPro" id="IPR027417">
    <property type="entry name" value="P-loop_NTPase"/>
</dbReference>
<evidence type="ECO:0000313" key="3">
    <source>
        <dbReference type="EMBL" id="KAK6498198.1"/>
    </source>
</evidence>
<dbReference type="Gene3D" id="1.25.40.20">
    <property type="entry name" value="Ankyrin repeat-containing domain"/>
    <property type="match status" value="2"/>
</dbReference>
<name>A0AAN8N0P5_9PEZI</name>
<evidence type="ECO:0000256" key="1">
    <source>
        <dbReference type="ARBA" id="ARBA00022737"/>
    </source>
</evidence>
<evidence type="ECO:0000259" key="2">
    <source>
        <dbReference type="Pfam" id="PF24883"/>
    </source>
</evidence>
<protein>
    <recommendedName>
        <fullName evidence="2">Nephrocystin 3-like N-terminal domain-containing protein</fullName>
    </recommendedName>
</protein>
<dbReference type="Proteomes" id="UP001307849">
    <property type="component" value="Unassembled WGS sequence"/>
</dbReference>
<dbReference type="SUPFAM" id="SSF52540">
    <property type="entry name" value="P-loop containing nucleoside triphosphate hydrolases"/>
    <property type="match status" value="1"/>
</dbReference>
<keyword evidence="1" id="KW-0677">Repeat</keyword>
<dbReference type="SMART" id="SM00248">
    <property type="entry name" value="ANK"/>
    <property type="match status" value="7"/>
</dbReference>
<sequence length="1824" mass="208568">MTTQLKPNPVTVSGDKGKRKTLQYCFRNAQEKLRNEAIGRHNKNEDLHAKETAVQKEFEEFLRGSTNITDLVATFERTPEKEKKDEKFDQLMATLSRVKSLGDELMTAAPETVSLVWFGISSLISIGTMKTTVRQSIYSTCNSILSMVEVCFQLEKREQDYDQSLPRPNRDASNLSIWDSDIPELIFLILDFLWHAKPHRTSKGLKGFGKTIKEAFTGALEEKSTVLLAHYQTVVDKAQKLYENFLICENIEISGVAKDLIDIVDREFLGNELDRQKKRLEASRAHEVHFKTLQSRLEDITTQRKIIEWLLIDTTFLDWKSRPTNAGLLCLEAPRGHGKSIAMARIYQTLRAEDSNIILRFFFKKGDNDIQKSQTALETLLFQLLDEDRIRSDCETLAKVVEVLNPSYGSEKPTTNSITFDNPGKISEVIQKIASIVPNHIYLIVDALDECQDRREKAILRCLQSLLKDNLHIIISSRDTIHIQAELASNGYSIVNTPQQFETAISPVARIISITKANNAEDVQEYLKFEVGQVMGRLMNKDRNESYFSSRVAKIVDTIFSKANGDFTRARLIITHLKQPSKLPLDKKIETLPDSIGDIYMSSLEALTPNQQELVVTALKWIVWGVSGIHISEISDHYREIYQHGHIAGESSSENMPLDCNPEDNPLAIANCDLSPFREENLGPEVKEILNHLRDGGRDFFRYDPDTGLVTVDISIREWVTNDTATTSGVKKPSMMNGFHRYRDANGYTVFKLTLTPSFVKYGDLLSPLFNEREAQLNLTLNILRTLNNDSFQEKHMPWYPHWRTETEENPEPKYRSRYEIDHWHDHLAILQKWWTEDSIHDVWWSSLLQELDEFMRPENWYRWNIQRRPDIDVGWPNTSNARELDYWYDSFWLFEDRFTRKTLTAELFLRYFEKPIHFASQHGLQIILEYLTAPGARGPISAIQELNPSEKIFQYLDAKFEAICVLYEVWYDGIWYRQRYKEHIAPLLSFEEGSELLNFMFRATRWDESDTLLVGDIISSWDITSRMGWLANQTGSNLQKVKDFFTNIEINGANDLWKSNAYDIRKPGLQYGKAFSRREAEYYTIAQLCDVPDGLNRVPLFIGALNPKVRRHLIKCGADINATVYRGYSVTIVLQLLKTISSVTDIDKPRFLDGVQDLLTKGVNLDNRYHTGASALHYAAEIQNLSLFRQICQLKTWNVLDTDKKGKTPMHYLFSRRPPDSRVGDAFEIFQTLVRMGPSPSEVVNAQDKNSEGPLACAVRAGFITGIEWLASQNVDIHDDNSEGQNCFHHLVHLNGDDAIMNSMGHLLSDKLGIDWRKRDNTGRTPLYLAIAERKTSLALFLLQLYSGLPPDTSYKDEILPQNEEHENILILLACLPYSDELYEGVIKVAGGKIDVYGTWGSHETRPLEIAIKNLNVGIAQRILESGPYSCRKDEQNEVDTCCAALKSFDRTDLDSITKMKHILRLLFRHCPTDAICALRYLVFLPGNEFLDDKEQREIASEADPLATDNHGWTTAALLHVLNNDRFKHLQVEGYEKTFNKQKIPTGFVPIESWIETHFVHTEDGLKFTFDTEPYKDMVGHMDTIPRVWLSDHPIALARKTTYFEVSFTSAEDDHPAIGKVEDVEAQEIDGNGDNSSGVLEAIEYRRYVSVGVRSRVNPSSLQEREEDHVGIEFCSDGAVRTLLQRQGRLIVKPQVWNTENRNGRQGLRGRVFRASSMKTRGNHVIGCGINSLEGKIFFTANGKIVPQWFPTLDAQQFLIITMAGYHVNLDGFLVNFGKIDFAFKEANEPGWQWDGKVPEADYGTKVSYPPPRIGTMKYGAFS</sequence>
<organism evidence="3 4">
    <name type="scientific">Arthrobotrys conoides</name>
    <dbReference type="NCBI Taxonomy" id="74498"/>
    <lineage>
        <taxon>Eukaryota</taxon>
        <taxon>Fungi</taxon>
        <taxon>Dikarya</taxon>
        <taxon>Ascomycota</taxon>
        <taxon>Pezizomycotina</taxon>
        <taxon>Orbiliomycetes</taxon>
        <taxon>Orbiliales</taxon>
        <taxon>Orbiliaceae</taxon>
        <taxon>Arthrobotrys</taxon>
    </lineage>
</organism>
<accession>A0AAN8N0P5</accession>
<keyword evidence="4" id="KW-1185">Reference proteome</keyword>
<proteinExistence type="predicted"/>
<dbReference type="SUPFAM" id="SSF48403">
    <property type="entry name" value="Ankyrin repeat"/>
    <property type="match status" value="1"/>
</dbReference>
<evidence type="ECO:0000313" key="4">
    <source>
        <dbReference type="Proteomes" id="UP001307849"/>
    </source>
</evidence>
<dbReference type="Gene3D" id="3.40.50.300">
    <property type="entry name" value="P-loop containing nucleotide triphosphate hydrolases"/>
    <property type="match status" value="1"/>
</dbReference>
<dbReference type="EMBL" id="JAVHJM010000014">
    <property type="protein sequence ID" value="KAK6498198.1"/>
    <property type="molecule type" value="Genomic_DNA"/>
</dbReference>
<dbReference type="InterPro" id="IPR056884">
    <property type="entry name" value="NPHP3-like_N"/>
</dbReference>